<protein>
    <recommendedName>
        <fullName evidence="5">Activator of HSP90 ATPase</fullName>
    </recommendedName>
</protein>
<dbReference type="Gene3D" id="3.30.530.20">
    <property type="match status" value="1"/>
</dbReference>
<keyword evidence="3" id="KW-1185">Reference proteome</keyword>
<accession>A0A0F7HIJ0</accession>
<dbReference type="OrthoDB" id="9803476at2"/>
<evidence type="ECO:0008006" key="5">
    <source>
        <dbReference type="Google" id="ProtNLM"/>
    </source>
</evidence>
<dbReference type="EMBL" id="CP011366">
    <property type="protein sequence ID" value="AKG72862.1"/>
    <property type="molecule type" value="Genomic_DNA"/>
</dbReference>
<sequence>MKAVYSKDKQAAYQTLAIEIEAAPKEIFYYLGTTEGITQWFPELAFTKEENNHKLIFDLGDGDYEEMEVQEYHEPNVIGFTWDIGYVRMVLEESGENTMLTFEERLPFEFETIARDFTGWQFQVKNIKHISETGEAKDMDAVDFREEEAKVDAELNLN</sequence>
<organism evidence="2 4">
    <name type="scientific">Salinicoccus halodurans</name>
    <dbReference type="NCBI Taxonomy" id="407035"/>
    <lineage>
        <taxon>Bacteria</taxon>
        <taxon>Bacillati</taxon>
        <taxon>Bacillota</taxon>
        <taxon>Bacilli</taxon>
        <taxon>Bacillales</taxon>
        <taxon>Staphylococcaceae</taxon>
        <taxon>Salinicoccus</taxon>
    </lineage>
</organism>
<evidence type="ECO:0000313" key="4">
    <source>
        <dbReference type="Proteomes" id="UP000183090"/>
    </source>
</evidence>
<dbReference type="RefSeq" id="WP_046789058.1">
    <property type="nucleotide sequence ID" value="NZ_CP011366.1"/>
</dbReference>
<dbReference type="AlphaFoldDB" id="A0A0F7HIJ0"/>
<dbReference type="SUPFAM" id="SSF55961">
    <property type="entry name" value="Bet v1-like"/>
    <property type="match status" value="1"/>
</dbReference>
<proteinExistence type="predicted"/>
<dbReference type="Proteomes" id="UP000183090">
    <property type="component" value="Unassembled WGS sequence"/>
</dbReference>
<reference evidence="2 4" key="3">
    <citation type="submission" date="2016-10" db="EMBL/GenBank/DDBJ databases">
        <authorList>
            <person name="Varghese N."/>
            <person name="Submissions S."/>
        </authorList>
    </citation>
    <scope>NUCLEOTIDE SEQUENCE [LARGE SCALE GENOMIC DNA]</scope>
    <source>
        <strain evidence="2 4">CGMCC 1.6501</strain>
    </source>
</reference>
<evidence type="ECO:0000313" key="3">
    <source>
        <dbReference type="Proteomes" id="UP000034029"/>
    </source>
</evidence>
<evidence type="ECO:0000313" key="2">
    <source>
        <dbReference type="EMBL" id="SFK75274.1"/>
    </source>
</evidence>
<evidence type="ECO:0000313" key="1">
    <source>
        <dbReference type="EMBL" id="AKG72862.1"/>
    </source>
</evidence>
<dbReference type="InterPro" id="IPR023393">
    <property type="entry name" value="START-like_dom_sf"/>
</dbReference>
<gene>
    <name evidence="1" type="ORF">AAT16_00670</name>
    <name evidence="2" type="ORF">SAMN05216235_1501</name>
</gene>
<dbReference type="EMBL" id="FOTB01000003">
    <property type="protein sequence ID" value="SFK75274.1"/>
    <property type="molecule type" value="Genomic_DNA"/>
</dbReference>
<reference evidence="1 3" key="1">
    <citation type="journal article" date="2015" name="Int. J. Syst. Evol. Microbiol.">
        <title>Complete genome sequence of Salinicoccus halodurans H3B36, isolated from the Qaidam Basin in China.</title>
        <authorList>
            <person name="Jiang K."/>
            <person name="Xue Y."/>
            <person name="Ma Y."/>
        </authorList>
    </citation>
    <scope>NUCLEOTIDE SEQUENCE [LARGE SCALE GENOMIC DNA]</scope>
    <source>
        <strain evidence="1 3">H3B36</strain>
    </source>
</reference>
<dbReference type="KEGG" id="shv:AAT16_00670"/>
<dbReference type="Proteomes" id="UP000034029">
    <property type="component" value="Chromosome"/>
</dbReference>
<name>A0A0F7HIJ0_9STAP</name>
<reference evidence="3" key="2">
    <citation type="submission" date="2015-04" db="EMBL/GenBank/DDBJ databases">
        <title>Complete genome sequence of Salinicoccus halodurans strain H3B36, isolated from the Qaidam basin of China.</title>
        <authorList>
            <person name="Ma Y."/>
            <person name="Jiang K."/>
            <person name="Xue Y."/>
        </authorList>
    </citation>
    <scope>NUCLEOTIDE SEQUENCE [LARGE SCALE GENOMIC DNA]</scope>
    <source>
        <strain evidence="3">H3B36</strain>
    </source>
</reference>